<evidence type="ECO:0000313" key="1">
    <source>
        <dbReference type="EMBL" id="AEY60767.1"/>
    </source>
</evidence>
<dbReference type="AlphaFoldDB" id="V9IJD2"/>
<sequence length="65" mass="7786">MTDTDLIKIMLVENSREIMDVTNIFRITVHNHLMNYINRCEVWISQLLMETSLINRVFMCDLLLQ</sequence>
<proteinExistence type="evidence at transcript level"/>
<reference evidence="1" key="1">
    <citation type="submission" date="2011-11" db="EMBL/GenBank/DDBJ databases">
        <title>Decoding the brain transcriptome of the Eastern honeybee (Apis cerana) based on pyrosequencing.</title>
        <authorList>
            <person name="Sun L."/>
            <person name="Zheng H."/>
            <person name="Wang Y."/>
            <person name="Xie X."/>
            <person name="Zhu Y."/>
            <person name="Gu W."/>
            <person name="Wang S."/>
        </authorList>
    </citation>
    <scope>NUCLEOTIDE SEQUENCE</scope>
    <source>
        <tissue evidence="1">Brain</tissue>
    </source>
</reference>
<protein>
    <submittedName>
        <fullName evidence="1">Transcription factor HNF-4 (DHNF4)</fullName>
    </submittedName>
</protein>
<name>V9IJD2_APICE</name>
<accession>V9IJD2</accession>
<dbReference type="EMBL" id="JR048789">
    <property type="protein sequence ID" value="AEY60767.1"/>
    <property type="molecule type" value="mRNA"/>
</dbReference>
<organism evidence="1">
    <name type="scientific">Apis cerana</name>
    <name type="common">Indian honeybee</name>
    <dbReference type="NCBI Taxonomy" id="7461"/>
    <lineage>
        <taxon>Eukaryota</taxon>
        <taxon>Metazoa</taxon>
        <taxon>Ecdysozoa</taxon>
        <taxon>Arthropoda</taxon>
        <taxon>Hexapoda</taxon>
        <taxon>Insecta</taxon>
        <taxon>Pterygota</taxon>
        <taxon>Neoptera</taxon>
        <taxon>Endopterygota</taxon>
        <taxon>Hymenoptera</taxon>
        <taxon>Apocrita</taxon>
        <taxon>Aculeata</taxon>
        <taxon>Apoidea</taxon>
        <taxon>Anthophila</taxon>
        <taxon>Apidae</taxon>
        <taxon>Apis</taxon>
    </lineage>
</organism>
<gene>
    <name evidence="1" type="ORF">ACCB10010</name>
</gene>